<sequence length="138" mass="15731">MADGQAIRAAGCVLWRPAAVGRGIEIALVHRPRYDDWSHPKGRLKHGEEPLAAAVREVEEETGYQCQPGVRLPSAFYEVAGRPKTVQYWEAEALRGRFRPNDEVDHLIWLPPEMARRRLGQERDRELVDEALAVLRPE</sequence>
<dbReference type="Gene3D" id="3.90.79.10">
    <property type="entry name" value="Nucleoside Triphosphate Pyrophosphohydrolase"/>
    <property type="match status" value="1"/>
</dbReference>
<dbReference type="InterPro" id="IPR015797">
    <property type="entry name" value="NUDIX_hydrolase-like_dom_sf"/>
</dbReference>
<name>A0ABW2GF26_9ACTN</name>
<dbReference type="InterPro" id="IPR020084">
    <property type="entry name" value="NUDIX_hydrolase_CS"/>
</dbReference>
<evidence type="ECO:0000259" key="2">
    <source>
        <dbReference type="PROSITE" id="PS51462"/>
    </source>
</evidence>
<feature type="domain" description="Nudix hydrolase" evidence="2">
    <location>
        <begin position="5"/>
        <end position="133"/>
    </location>
</feature>
<protein>
    <submittedName>
        <fullName evidence="3">NUDIX hydrolase</fullName>
        <ecNumber evidence="3">3.6.-.-</ecNumber>
    </submittedName>
</protein>
<evidence type="ECO:0000313" key="4">
    <source>
        <dbReference type="Proteomes" id="UP001596413"/>
    </source>
</evidence>
<dbReference type="Pfam" id="PF00293">
    <property type="entry name" value="NUDIX"/>
    <property type="match status" value="1"/>
</dbReference>
<gene>
    <name evidence="3" type="ORF">ACFQLX_10915</name>
</gene>
<keyword evidence="1 3" id="KW-0378">Hydrolase</keyword>
<evidence type="ECO:0000256" key="1">
    <source>
        <dbReference type="ARBA" id="ARBA00022801"/>
    </source>
</evidence>
<proteinExistence type="predicted"/>
<dbReference type="RefSeq" id="WP_386414095.1">
    <property type="nucleotide sequence ID" value="NZ_JBHSZO010000014.1"/>
</dbReference>
<dbReference type="PROSITE" id="PS51462">
    <property type="entry name" value="NUDIX"/>
    <property type="match status" value="1"/>
</dbReference>
<dbReference type="PANTHER" id="PTHR21340:SF0">
    <property type="entry name" value="BIS(5'-NUCLEOSYL)-TETRAPHOSPHATASE [ASYMMETRICAL]"/>
    <property type="match status" value="1"/>
</dbReference>
<accession>A0ABW2GF26</accession>
<dbReference type="EC" id="3.6.-.-" evidence="3"/>
<dbReference type="Proteomes" id="UP001596413">
    <property type="component" value="Unassembled WGS sequence"/>
</dbReference>
<keyword evidence="4" id="KW-1185">Reference proteome</keyword>
<comment type="caution">
    <text evidence="3">The sequence shown here is derived from an EMBL/GenBank/DDBJ whole genome shotgun (WGS) entry which is preliminary data.</text>
</comment>
<reference evidence="4" key="1">
    <citation type="journal article" date="2019" name="Int. J. Syst. Evol. Microbiol.">
        <title>The Global Catalogue of Microorganisms (GCM) 10K type strain sequencing project: providing services to taxonomists for standard genome sequencing and annotation.</title>
        <authorList>
            <consortium name="The Broad Institute Genomics Platform"/>
            <consortium name="The Broad Institute Genome Sequencing Center for Infectious Disease"/>
            <person name="Wu L."/>
            <person name="Ma J."/>
        </authorList>
    </citation>
    <scope>NUCLEOTIDE SEQUENCE [LARGE SCALE GENOMIC DNA]</scope>
    <source>
        <strain evidence="4">CGMCC 1.13681</strain>
    </source>
</reference>
<dbReference type="SUPFAM" id="SSF55811">
    <property type="entry name" value="Nudix"/>
    <property type="match status" value="1"/>
</dbReference>
<dbReference type="PANTHER" id="PTHR21340">
    <property type="entry name" value="DIADENOSINE 5,5-P1,P4-TETRAPHOSPHATE PYROPHOSPHOHYDROLASE MUTT"/>
    <property type="match status" value="1"/>
</dbReference>
<dbReference type="GO" id="GO:0016787">
    <property type="term" value="F:hydrolase activity"/>
    <property type="evidence" value="ECO:0007669"/>
    <property type="project" value="UniProtKB-KW"/>
</dbReference>
<evidence type="ECO:0000313" key="3">
    <source>
        <dbReference type="EMBL" id="MFC7218674.1"/>
    </source>
</evidence>
<dbReference type="CDD" id="cd03673">
    <property type="entry name" value="NUDIX_Ap6A_hydrolase"/>
    <property type="match status" value="1"/>
</dbReference>
<dbReference type="InterPro" id="IPR000086">
    <property type="entry name" value="NUDIX_hydrolase_dom"/>
</dbReference>
<organism evidence="3 4">
    <name type="scientific">Streptomyces polyrhachis</name>
    <dbReference type="NCBI Taxonomy" id="1282885"/>
    <lineage>
        <taxon>Bacteria</taxon>
        <taxon>Bacillati</taxon>
        <taxon>Actinomycetota</taxon>
        <taxon>Actinomycetes</taxon>
        <taxon>Kitasatosporales</taxon>
        <taxon>Streptomycetaceae</taxon>
        <taxon>Streptomyces</taxon>
    </lineage>
</organism>
<dbReference type="PROSITE" id="PS00893">
    <property type="entry name" value="NUDIX_BOX"/>
    <property type="match status" value="1"/>
</dbReference>
<dbReference type="EMBL" id="JBHSZO010000014">
    <property type="protein sequence ID" value="MFC7218674.1"/>
    <property type="molecule type" value="Genomic_DNA"/>
</dbReference>
<dbReference type="InterPro" id="IPR051325">
    <property type="entry name" value="Nudix_hydrolase_domain"/>
</dbReference>